<dbReference type="Pfam" id="PF00005">
    <property type="entry name" value="ABC_tran"/>
    <property type="match status" value="1"/>
</dbReference>
<dbReference type="eggNOG" id="arCOG00922">
    <property type="taxonomic scope" value="Archaea"/>
</dbReference>
<dbReference type="SMART" id="SM00382">
    <property type="entry name" value="AAA"/>
    <property type="match status" value="1"/>
</dbReference>
<sequence>MNPIVETSGLCKRYNESVSALSNVDFCIERGEFAAIVGRSGSGKSTLMNIIGCLDSPTSGTVRINSCDIDYANPASLVKIRRTVIGFVFQQFNLIPNLTARENIEYPLLFNYHPPAERLERVDYLLAQVGLMNRGDHYPQELSGGEQQRIAIARALVNKPLLVLADEPTGNLDSGTGESILGLIKDLNRTQGTTFVIVTHDSDLASHADRTISISDGMVV</sequence>
<dbReference type="KEGG" id="mpi:Mpet_0022"/>
<dbReference type="EMBL" id="CP002117">
    <property type="protein sequence ID" value="ADN34803.1"/>
    <property type="molecule type" value="Genomic_DNA"/>
</dbReference>
<dbReference type="RefSeq" id="WP_013327982.1">
    <property type="nucleotide sequence ID" value="NC_014507.1"/>
</dbReference>
<name>E1RDB9_METP4</name>
<dbReference type="STRING" id="679926.Mpet_0022"/>
<dbReference type="InterPro" id="IPR017911">
    <property type="entry name" value="MacB-like_ATP-bd"/>
</dbReference>
<keyword evidence="2" id="KW-0547">Nucleotide-binding</keyword>
<dbReference type="InterPro" id="IPR017871">
    <property type="entry name" value="ABC_transporter-like_CS"/>
</dbReference>
<dbReference type="HOGENOM" id="CLU_000604_1_22_2"/>
<evidence type="ECO:0000313" key="5">
    <source>
        <dbReference type="EMBL" id="ADN34803.1"/>
    </source>
</evidence>
<dbReference type="OrthoDB" id="31298at2157"/>
<dbReference type="PROSITE" id="PS00211">
    <property type="entry name" value="ABC_TRANSPORTER_1"/>
    <property type="match status" value="1"/>
</dbReference>
<dbReference type="InterPro" id="IPR003439">
    <property type="entry name" value="ABC_transporter-like_ATP-bd"/>
</dbReference>
<dbReference type="InterPro" id="IPR015854">
    <property type="entry name" value="ABC_transpr_LolD-like"/>
</dbReference>
<dbReference type="PROSITE" id="PS50893">
    <property type="entry name" value="ABC_TRANSPORTER_2"/>
    <property type="match status" value="1"/>
</dbReference>
<dbReference type="InterPro" id="IPR003593">
    <property type="entry name" value="AAA+_ATPase"/>
</dbReference>
<protein>
    <submittedName>
        <fullName evidence="5">ABC transporter related protein</fullName>
    </submittedName>
</protein>
<accession>E1RDB9</accession>
<dbReference type="Gene3D" id="3.40.50.300">
    <property type="entry name" value="P-loop containing nucleotide triphosphate hydrolases"/>
    <property type="match status" value="1"/>
</dbReference>
<keyword evidence="6" id="KW-1185">Reference proteome</keyword>
<reference evidence="5 6" key="1">
    <citation type="journal article" date="2010" name="Stand. Genomic Sci.">
        <title>Complete genome sequence of Methanoplanus petrolearius type strain (SEBR 4847).</title>
        <authorList>
            <person name="Brambilla E."/>
            <person name="Djao O.D."/>
            <person name="Daligault H."/>
            <person name="Lapidus A."/>
            <person name="Lucas S."/>
            <person name="Hammon N."/>
            <person name="Nolan M."/>
            <person name="Tice H."/>
            <person name="Cheng J.F."/>
            <person name="Han C."/>
            <person name="Tapia R."/>
            <person name="Goodwin L."/>
            <person name="Pitluck S."/>
            <person name="Liolios K."/>
            <person name="Ivanova N."/>
            <person name="Mavromatis K."/>
            <person name="Mikhailova N."/>
            <person name="Pati A."/>
            <person name="Chen A."/>
            <person name="Palaniappan K."/>
            <person name="Land M."/>
            <person name="Hauser L."/>
            <person name="Chang Y.J."/>
            <person name="Jeffries C.D."/>
            <person name="Rohde M."/>
            <person name="Spring S."/>
            <person name="Sikorski J."/>
            <person name="Goker M."/>
            <person name="Woyke T."/>
            <person name="Bristow J."/>
            <person name="Eisen J.A."/>
            <person name="Markowitz V."/>
            <person name="Hugenholtz P."/>
            <person name="Kyrpides N.C."/>
            <person name="Klenk H.P."/>
        </authorList>
    </citation>
    <scope>NUCLEOTIDE SEQUENCE [LARGE SCALE GENOMIC DNA]</scope>
    <source>
        <strain evidence="6">DSM 11571 / OCM 486 / SEBR 4847</strain>
    </source>
</reference>
<dbReference type="AlphaFoldDB" id="E1RDB9"/>
<dbReference type="GeneID" id="9742460"/>
<organism evidence="5 6">
    <name type="scientific">Methanolacinia petrolearia (strain DSM 11571 / OCM 486 / SEBR 4847)</name>
    <name type="common">Methanoplanus petrolearius</name>
    <dbReference type="NCBI Taxonomy" id="679926"/>
    <lineage>
        <taxon>Archaea</taxon>
        <taxon>Methanobacteriati</taxon>
        <taxon>Methanobacteriota</taxon>
        <taxon>Stenosarchaea group</taxon>
        <taxon>Methanomicrobia</taxon>
        <taxon>Methanomicrobiales</taxon>
        <taxon>Methanomicrobiaceae</taxon>
        <taxon>Methanolacinia</taxon>
    </lineage>
</organism>
<keyword evidence="1" id="KW-0813">Transport</keyword>
<dbReference type="CDD" id="cd03255">
    <property type="entry name" value="ABC_MJ0796_LolCDE_FtsE"/>
    <property type="match status" value="1"/>
</dbReference>
<keyword evidence="3" id="KW-0067">ATP-binding</keyword>
<dbReference type="GO" id="GO:0098796">
    <property type="term" value="C:membrane protein complex"/>
    <property type="evidence" value="ECO:0007669"/>
    <property type="project" value="UniProtKB-ARBA"/>
</dbReference>
<evidence type="ECO:0000259" key="4">
    <source>
        <dbReference type="PROSITE" id="PS50893"/>
    </source>
</evidence>
<dbReference type="GO" id="GO:0005886">
    <property type="term" value="C:plasma membrane"/>
    <property type="evidence" value="ECO:0007669"/>
    <property type="project" value="TreeGrafter"/>
</dbReference>
<dbReference type="Proteomes" id="UP000006565">
    <property type="component" value="Chromosome"/>
</dbReference>
<dbReference type="GO" id="GO:0005524">
    <property type="term" value="F:ATP binding"/>
    <property type="evidence" value="ECO:0007669"/>
    <property type="project" value="UniProtKB-KW"/>
</dbReference>
<dbReference type="FunFam" id="3.40.50.300:FF:000032">
    <property type="entry name" value="Export ABC transporter ATP-binding protein"/>
    <property type="match status" value="1"/>
</dbReference>
<proteinExistence type="predicted"/>
<evidence type="ECO:0000256" key="1">
    <source>
        <dbReference type="ARBA" id="ARBA00022448"/>
    </source>
</evidence>
<evidence type="ECO:0000256" key="2">
    <source>
        <dbReference type="ARBA" id="ARBA00022741"/>
    </source>
</evidence>
<dbReference type="SUPFAM" id="SSF52540">
    <property type="entry name" value="P-loop containing nucleoside triphosphate hydrolases"/>
    <property type="match status" value="1"/>
</dbReference>
<gene>
    <name evidence="5" type="ordered locus">Mpet_0022</name>
</gene>
<evidence type="ECO:0000313" key="6">
    <source>
        <dbReference type="Proteomes" id="UP000006565"/>
    </source>
</evidence>
<dbReference type="PANTHER" id="PTHR24220:SF86">
    <property type="entry name" value="ABC TRANSPORTER ABCH.1"/>
    <property type="match status" value="1"/>
</dbReference>
<dbReference type="InterPro" id="IPR027417">
    <property type="entry name" value="P-loop_NTPase"/>
</dbReference>
<feature type="domain" description="ABC transporter" evidence="4">
    <location>
        <begin position="5"/>
        <end position="220"/>
    </location>
</feature>
<dbReference type="PANTHER" id="PTHR24220">
    <property type="entry name" value="IMPORT ATP-BINDING PROTEIN"/>
    <property type="match status" value="1"/>
</dbReference>
<evidence type="ECO:0000256" key="3">
    <source>
        <dbReference type="ARBA" id="ARBA00022840"/>
    </source>
</evidence>
<dbReference type="GO" id="GO:0022857">
    <property type="term" value="F:transmembrane transporter activity"/>
    <property type="evidence" value="ECO:0007669"/>
    <property type="project" value="TreeGrafter"/>
</dbReference>
<dbReference type="GO" id="GO:0016887">
    <property type="term" value="F:ATP hydrolysis activity"/>
    <property type="evidence" value="ECO:0007669"/>
    <property type="project" value="InterPro"/>
</dbReference>